<dbReference type="Proteomes" id="UP000623250">
    <property type="component" value="Unassembled WGS sequence"/>
</dbReference>
<evidence type="ECO:0000313" key="3">
    <source>
        <dbReference type="Proteomes" id="UP000623250"/>
    </source>
</evidence>
<dbReference type="PANTHER" id="PTHR45743:SF2">
    <property type="entry name" value="POTASSIUM CHANNEL AKT1"/>
    <property type="match status" value="1"/>
</dbReference>
<dbReference type="SMART" id="SM00100">
    <property type="entry name" value="cNMP"/>
    <property type="match status" value="1"/>
</dbReference>
<name>A0A8I1G9F9_9HYPH</name>
<dbReference type="Gene3D" id="2.60.120.10">
    <property type="entry name" value="Jelly Rolls"/>
    <property type="match status" value="1"/>
</dbReference>
<gene>
    <name evidence="2" type="ORF">JDN41_05390</name>
</gene>
<sequence length="185" mass="20518">MLDSHIELLRALPIFKGLGEKQLAAILDAGKKVYFEPGQVLTRKDVAGDCAFLVLSGSVCCRGFPGMAIGSEPIGPGTLIGEMAMLVETVYPLTVEASERVRALALRRGRLTRVMQRDPGIARQLADNLLLRLRSFAQDLRNFELLLEQKENTPQTPARAQTEAERAAQHPAFNAGRTRRFIREY</sequence>
<dbReference type="InterPro" id="IPR018490">
    <property type="entry name" value="cNMP-bd_dom_sf"/>
</dbReference>
<dbReference type="InterPro" id="IPR014710">
    <property type="entry name" value="RmlC-like_jellyroll"/>
</dbReference>
<evidence type="ECO:0000313" key="2">
    <source>
        <dbReference type="EMBL" id="MBJ7542987.1"/>
    </source>
</evidence>
<dbReference type="GO" id="GO:0005249">
    <property type="term" value="F:voltage-gated potassium channel activity"/>
    <property type="evidence" value="ECO:0007669"/>
    <property type="project" value="InterPro"/>
</dbReference>
<comment type="caution">
    <text evidence="2">The sequence shown here is derived from an EMBL/GenBank/DDBJ whole genome shotgun (WGS) entry which is preliminary data.</text>
</comment>
<dbReference type="SUPFAM" id="SSF51206">
    <property type="entry name" value="cAMP-binding domain-like"/>
    <property type="match status" value="1"/>
</dbReference>
<dbReference type="RefSeq" id="WP_081796818.1">
    <property type="nucleotide sequence ID" value="NZ_JAEMUK010000010.1"/>
</dbReference>
<feature type="domain" description="Cyclic nucleotide-binding" evidence="1">
    <location>
        <begin position="14"/>
        <end position="132"/>
    </location>
</feature>
<dbReference type="InterPro" id="IPR000595">
    <property type="entry name" value="cNMP-bd_dom"/>
</dbReference>
<proteinExistence type="predicted"/>
<organism evidence="2 3">
    <name type="scientific">Rhodomicrobium udaipurense</name>
    <dbReference type="NCBI Taxonomy" id="1202716"/>
    <lineage>
        <taxon>Bacteria</taxon>
        <taxon>Pseudomonadati</taxon>
        <taxon>Pseudomonadota</taxon>
        <taxon>Alphaproteobacteria</taxon>
        <taxon>Hyphomicrobiales</taxon>
        <taxon>Hyphomicrobiaceae</taxon>
        <taxon>Rhodomicrobium</taxon>
    </lineage>
</organism>
<dbReference type="PROSITE" id="PS50042">
    <property type="entry name" value="CNMP_BINDING_3"/>
    <property type="match status" value="1"/>
</dbReference>
<reference evidence="2 3" key="1">
    <citation type="submission" date="2020-12" db="EMBL/GenBank/DDBJ databases">
        <title>Revised draft genomes of Rhodomicrobium vannielii ATCC 17100 and Rhodomicrobium udaipurense JA643.</title>
        <authorList>
            <person name="Conners E.M."/>
            <person name="Davenport E.J."/>
            <person name="Bose A."/>
        </authorList>
    </citation>
    <scope>NUCLEOTIDE SEQUENCE [LARGE SCALE GENOMIC DNA]</scope>
    <source>
        <strain evidence="2 3">JA643</strain>
    </source>
</reference>
<accession>A0A8I1G9F9</accession>
<evidence type="ECO:0000259" key="1">
    <source>
        <dbReference type="PROSITE" id="PS50042"/>
    </source>
</evidence>
<protein>
    <submittedName>
        <fullName evidence="2">Cyclic nucleotide-binding domain-containing protein</fullName>
    </submittedName>
</protein>
<dbReference type="AlphaFoldDB" id="A0A8I1G9F9"/>
<dbReference type="CDD" id="cd00038">
    <property type="entry name" value="CAP_ED"/>
    <property type="match status" value="1"/>
</dbReference>
<dbReference type="EMBL" id="JAEMUK010000010">
    <property type="protein sequence ID" value="MBJ7542987.1"/>
    <property type="molecule type" value="Genomic_DNA"/>
</dbReference>
<keyword evidence="3" id="KW-1185">Reference proteome</keyword>
<dbReference type="Pfam" id="PF00027">
    <property type="entry name" value="cNMP_binding"/>
    <property type="match status" value="1"/>
</dbReference>
<dbReference type="InterPro" id="IPR045319">
    <property type="entry name" value="KAT/AKT"/>
</dbReference>
<dbReference type="PANTHER" id="PTHR45743">
    <property type="entry name" value="POTASSIUM CHANNEL AKT1"/>
    <property type="match status" value="1"/>
</dbReference>